<sequence length="124" mass="13511">MAQDLVGLSQELEWDASAPELTLLRETVGGMRKTRNVTAFFVVTIPTMMVVSPLLTGELTMSFYPKPEGAFWYFVCLCQTVGTVTCPLCVNAIIFTLLLLSHGTAALINCIAIRMEARPGEGLP</sequence>
<evidence type="ECO:0000313" key="3">
    <source>
        <dbReference type="RefSeq" id="XP_034253530.1"/>
    </source>
</evidence>
<proteinExistence type="predicted"/>
<accession>A0A6P9A7K6</accession>
<dbReference type="GeneID" id="117652600"/>
<keyword evidence="1" id="KW-0812">Transmembrane</keyword>
<keyword evidence="1" id="KW-0472">Membrane</keyword>
<gene>
    <name evidence="3" type="primary">LOC117652600</name>
</gene>
<dbReference type="RefSeq" id="XP_034253530.1">
    <property type="nucleotide sequence ID" value="XM_034397639.1"/>
</dbReference>
<dbReference type="Proteomes" id="UP000515158">
    <property type="component" value="Unplaced"/>
</dbReference>
<evidence type="ECO:0000313" key="2">
    <source>
        <dbReference type="Proteomes" id="UP000515158"/>
    </source>
</evidence>
<protein>
    <submittedName>
        <fullName evidence="3">Uncharacterized protein LOC117652600</fullName>
    </submittedName>
</protein>
<dbReference type="InParanoid" id="A0A6P9A7K6"/>
<feature type="transmembrane region" description="Helical" evidence="1">
    <location>
        <begin position="70"/>
        <end position="100"/>
    </location>
</feature>
<feature type="transmembrane region" description="Helical" evidence="1">
    <location>
        <begin position="37"/>
        <end position="55"/>
    </location>
</feature>
<name>A0A6P9A7K6_THRPL</name>
<organism evidence="3">
    <name type="scientific">Thrips palmi</name>
    <name type="common">Melon thrips</name>
    <dbReference type="NCBI Taxonomy" id="161013"/>
    <lineage>
        <taxon>Eukaryota</taxon>
        <taxon>Metazoa</taxon>
        <taxon>Ecdysozoa</taxon>
        <taxon>Arthropoda</taxon>
        <taxon>Hexapoda</taxon>
        <taxon>Insecta</taxon>
        <taxon>Pterygota</taxon>
        <taxon>Neoptera</taxon>
        <taxon>Paraneoptera</taxon>
        <taxon>Thysanoptera</taxon>
        <taxon>Terebrantia</taxon>
        <taxon>Thripoidea</taxon>
        <taxon>Thripidae</taxon>
        <taxon>Thrips</taxon>
    </lineage>
</organism>
<keyword evidence="2" id="KW-1185">Reference proteome</keyword>
<reference evidence="3" key="1">
    <citation type="submission" date="2025-08" db="UniProtKB">
        <authorList>
            <consortium name="RefSeq"/>
        </authorList>
    </citation>
    <scope>IDENTIFICATION</scope>
    <source>
        <tissue evidence="3">Total insect</tissue>
    </source>
</reference>
<dbReference type="KEGG" id="tpal:117652600"/>
<evidence type="ECO:0000256" key="1">
    <source>
        <dbReference type="SAM" id="Phobius"/>
    </source>
</evidence>
<dbReference type="AlphaFoldDB" id="A0A6P9A7K6"/>
<keyword evidence="1" id="KW-1133">Transmembrane helix</keyword>